<feature type="binding site" evidence="24">
    <location>
        <begin position="196"/>
        <end position="197"/>
    </location>
    <ligand>
        <name>ATP</name>
        <dbReference type="ChEBI" id="CHEBI:30616"/>
    </ligand>
</feature>
<evidence type="ECO:0000259" key="27">
    <source>
        <dbReference type="PROSITE" id="PS50975"/>
    </source>
</evidence>
<dbReference type="FunFam" id="3.30.1490.20:FF:000007">
    <property type="entry name" value="D-alanine--D-alanine ligase"/>
    <property type="match status" value="1"/>
</dbReference>
<dbReference type="NCBIfam" id="NF002528">
    <property type="entry name" value="PRK01966.1-4"/>
    <property type="match status" value="1"/>
</dbReference>
<keyword evidence="10 24" id="KW-0547">Nucleotide-binding</keyword>
<dbReference type="SUPFAM" id="SSF56059">
    <property type="entry name" value="Glutathione synthetase ATP-binding domain-like"/>
    <property type="match status" value="1"/>
</dbReference>
<dbReference type="NCBIfam" id="TIGR01205">
    <property type="entry name" value="D_ala_D_alaTIGR"/>
    <property type="match status" value="1"/>
</dbReference>
<evidence type="ECO:0000256" key="13">
    <source>
        <dbReference type="ARBA" id="ARBA00022960"/>
    </source>
</evidence>
<keyword evidence="8 22" id="KW-0436">Ligase</keyword>
<dbReference type="PROSITE" id="PS00843">
    <property type="entry name" value="DALA_DALA_LIGASE_1"/>
    <property type="match status" value="1"/>
</dbReference>
<evidence type="ECO:0000256" key="20">
    <source>
        <dbReference type="ARBA" id="ARBA00076288"/>
    </source>
</evidence>
<dbReference type="PROSITE" id="PS00844">
    <property type="entry name" value="DALA_DALA_LIGASE_2"/>
    <property type="match status" value="1"/>
</dbReference>
<keyword evidence="29" id="KW-1185">Reference proteome</keyword>
<dbReference type="GO" id="GO:0009252">
    <property type="term" value="P:peptidoglycan biosynthetic process"/>
    <property type="evidence" value="ECO:0007669"/>
    <property type="project" value="UniProtKB-UniRule"/>
</dbReference>
<evidence type="ECO:0000256" key="4">
    <source>
        <dbReference type="ARBA" id="ARBA00004752"/>
    </source>
</evidence>
<dbReference type="GO" id="GO:0008360">
    <property type="term" value="P:regulation of cell shape"/>
    <property type="evidence" value="ECO:0007669"/>
    <property type="project" value="UniProtKB-KW"/>
</dbReference>
<dbReference type="EC" id="6.3.2.4" evidence="6 22"/>
<keyword evidence="14 22" id="KW-0573">Peptidoglycan synthesis</keyword>
<evidence type="ECO:0000256" key="16">
    <source>
        <dbReference type="ARBA" id="ARBA00023316"/>
    </source>
</evidence>
<dbReference type="Pfam" id="PF01820">
    <property type="entry name" value="Dala_Dala_lig_N"/>
    <property type="match status" value="1"/>
</dbReference>
<evidence type="ECO:0000256" key="2">
    <source>
        <dbReference type="ARBA" id="ARBA00003921"/>
    </source>
</evidence>
<feature type="binding site" evidence="24">
    <location>
        <begin position="188"/>
        <end position="190"/>
    </location>
    <ligand>
        <name>ATP</name>
        <dbReference type="ChEBI" id="CHEBI:30616"/>
    </ligand>
</feature>
<dbReference type="InterPro" id="IPR005905">
    <property type="entry name" value="D_ala_D_ala"/>
</dbReference>
<dbReference type="HAMAP" id="MF_00047">
    <property type="entry name" value="Dala_Dala_lig"/>
    <property type="match status" value="1"/>
</dbReference>
<keyword evidence="12 25" id="KW-0460">Magnesium</keyword>
<comment type="function">
    <text evidence="2 22">Cell wall formation.</text>
</comment>
<dbReference type="Gene3D" id="3.40.50.20">
    <property type="match status" value="1"/>
</dbReference>
<feature type="binding site" evidence="25">
    <location>
        <position position="319"/>
    </location>
    <ligand>
        <name>Mg(2+)</name>
        <dbReference type="ChEBI" id="CHEBI:18420"/>
        <label>2</label>
    </ligand>
</feature>
<evidence type="ECO:0000256" key="19">
    <source>
        <dbReference type="ARBA" id="ARBA00068427"/>
    </source>
</evidence>
<evidence type="ECO:0000256" key="21">
    <source>
        <dbReference type="ARBA" id="ARBA00077154"/>
    </source>
</evidence>
<dbReference type="InterPro" id="IPR011095">
    <property type="entry name" value="Dala_Dala_lig_C"/>
</dbReference>
<name>A0A1L8TNG9_9ENTE</name>
<dbReference type="FunFam" id="3.30.470.20:FF:000008">
    <property type="entry name" value="D-alanine--D-alanine ligase"/>
    <property type="match status" value="1"/>
</dbReference>
<evidence type="ECO:0000256" key="1">
    <source>
        <dbReference type="ARBA" id="ARBA00001936"/>
    </source>
</evidence>
<keyword evidence="11 26" id="KW-0067">ATP-binding</keyword>
<keyword evidence="15 25" id="KW-0464">Manganese</keyword>
<evidence type="ECO:0000256" key="9">
    <source>
        <dbReference type="ARBA" id="ARBA00022723"/>
    </source>
</evidence>
<evidence type="ECO:0000256" key="17">
    <source>
        <dbReference type="ARBA" id="ARBA00047614"/>
    </source>
</evidence>
<comment type="subcellular location">
    <subcellularLocation>
        <location evidence="3 22">Cytoplasm</location>
    </subcellularLocation>
</comment>
<accession>A0A1L8TNG9</accession>
<evidence type="ECO:0000256" key="10">
    <source>
        <dbReference type="ARBA" id="ARBA00022741"/>
    </source>
</evidence>
<comment type="pathway">
    <text evidence="18">Glycan biosynthesis.</text>
</comment>
<dbReference type="PIRSF" id="PIRSF039102">
    <property type="entry name" value="Ddl/VanB"/>
    <property type="match status" value="1"/>
</dbReference>
<feature type="binding site" evidence="24">
    <location>
        <begin position="226"/>
        <end position="233"/>
    </location>
    <ligand>
        <name>ATP</name>
        <dbReference type="ChEBI" id="CHEBI:30616"/>
    </ligand>
</feature>
<evidence type="ECO:0000256" key="25">
    <source>
        <dbReference type="PIRSR" id="PIRSR039102-3"/>
    </source>
</evidence>
<dbReference type="InterPro" id="IPR013815">
    <property type="entry name" value="ATP_grasp_subdomain_1"/>
</dbReference>
<organism evidence="28 29">
    <name type="scientific">Enterococcus hermanniensis</name>
    <dbReference type="NCBI Taxonomy" id="249189"/>
    <lineage>
        <taxon>Bacteria</taxon>
        <taxon>Bacillati</taxon>
        <taxon>Bacillota</taxon>
        <taxon>Bacilli</taxon>
        <taxon>Lactobacillales</taxon>
        <taxon>Enterococcaceae</taxon>
        <taxon>Enterococcus</taxon>
    </lineage>
</organism>
<comment type="pathway">
    <text evidence="4 22">Cell wall biogenesis; peptidoglycan biosynthesis.</text>
</comment>
<dbReference type="GO" id="GO:0005829">
    <property type="term" value="C:cytosol"/>
    <property type="evidence" value="ECO:0007669"/>
    <property type="project" value="TreeGrafter"/>
</dbReference>
<feature type="binding site" evidence="25">
    <location>
        <position position="306"/>
    </location>
    <ligand>
        <name>Mg(2+)</name>
        <dbReference type="ChEBI" id="CHEBI:18420"/>
        <label>1</label>
    </ligand>
</feature>
<dbReference type="PANTHER" id="PTHR23132">
    <property type="entry name" value="D-ALANINE--D-ALANINE LIGASE"/>
    <property type="match status" value="1"/>
</dbReference>
<comment type="caution">
    <text evidence="28">The sequence shown here is derived from an EMBL/GenBank/DDBJ whole genome shotgun (WGS) entry which is preliminary data.</text>
</comment>
<dbReference type="Gene3D" id="3.30.470.20">
    <property type="entry name" value="ATP-grasp fold, B domain"/>
    <property type="match status" value="1"/>
</dbReference>
<feature type="binding site" evidence="24">
    <location>
        <begin position="318"/>
        <end position="319"/>
    </location>
    <ligand>
        <name>ATP</name>
        <dbReference type="ChEBI" id="CHEBI:30616"/>
    </ligand>
</feature>
<evidence type="ECO:0000256" key="6">
    <source>
        <dbReference type="ARBA" id="ARBA00012216"/>
    </source>
</evidence>
<dbReference type="GO" id="GO:0008716">
    <property type="term" value="F:D-alanine-D-alanine ligase activity"/>
    <property type="evidence" value="ECO:0007669"/>
    <property type="project" value="UniProtKB-UniRule"/>
</dbReference>
<evidence type="ECO:0000256" key="22">
    <source>
        <dbReference type="HAMAP-Rule" id="MF_00047"/>
    </source>
</evidence>
<comment type="cofactor">
    <cofactor evidence="25">
        <name>Mg(2+)</name>
        <dbReference type="ChEBI" id="CHEBI:18420"/>
    </cofactor>
    <cofactor evidence="25">
        <name>Mn(2+)</name>
        <dbReference type="ChEBI" id="CHEBI:29035"/>
    </cofactor>
    <text evidence="25">Binds 2 magnesium or manganese ions per subunit.</text>
</comment>
<dbReference type="Gene3D" id="3.30.1490.20">
    <property type="entry name" value="ATP-grasp fold, A domain"/>
    <property type="match status" value="1"/>
</dbReference>
<feature type="binding site" evidence="25">
    <location>
        <position position="319"/>
    </location>
    <ligand>
        <name>Mg(2+)</name>
        <dbReference type="ChEBI" id="CHEBI:18420"/>
        <label>1</label>
    </ligand>
</feature>
<protein>
    <recommendedName>
        <fullName evidence="19 22">D-alanine--D-alanine ligase</fullName>
        <ecNumber evidence="6 22">6.3.2.4</ecNumber>
    </recommendedName>
    <alternativeName>
        <fullName evidence="21 22">D-Ala-D-Ala ligase</fullName>
    </alternativeName>
    <alternativeName>
        <fullName evidence="20 22">D-alanylalanine synthetase</fullName>
    </alternativeName>
</protein>
<gene>
    <name evidence="22" type="primary">ddl</name>
    <name evidence="28" type="ORF">RV04_GL001971</name>
</gene>
<sequence>MKDQKVMEDIQLKIILLYGGKSPEHDVAILSAFSVISAVYFDYYQVQLVYIDKTGQWVKGPLLTEAPETDEVLRLTWDPTGNVVEGFSGRVIGAGEIKEDNAIVFPVLHGPNGEDGTIQGFLETLDMPYVGTGVMTSACAMDKIMTKYILQAGGIPQVPYVPVLKNQWKENPKQVFDKCEGMLLYPMFIKPANMGSSVGISRAENREELQNALQEAYLYDSRALVEQGIDAREIEVAVLGNDDVRTTLPGEVVKEVAFYDYNAKYIDNKIQMAIPADIPEDVMEKARDYAKLAYTMLGGSGLSRCDFFLTNKNELFLNELNTMPGFTEFSMYPLLWENMGLKYSDLIEELIQLGLKRHEMKAALHLNN</sequence>
<dbReference type="UniPathway" id="UPA00219"/>
<evidence type="ECO:0000313" key="29">
    <source>
        <dbReference type="Proteomes" id="UP000182077"/>
    </source>
</evidence>
<feature type="binding site" evidence="25">
    <location>
        <position position="321"/>
    </location>
    <ligand>
        <name>Mg(2+)</name>
        <dbReference type="ChEBI" id="CHEBI:18420"/>
        <label>2</label>
    </ligand>
</feature>
<feature type="active site" evidence="23">
    <location>
        <position position="330"/>
    </location>
</feature>
<evidence type="ECO:0000256" key="5">
    <source>
        <dbReference type="ARBA" id="ARBA00010871"/>
    </source>
</evidence>
<keyword evidence="9 25" id="KW-0479">Metal-binding</keyword>
<dbReference type="PANTHER" id="PTHR23132:SF25">
    <property type="entry name" value="D-ALANINE--D-ALANINE LIGASE A"/>
    <property type="match status" value="1"/>
</dbReference>
<dbReference type="Proteomes" id="UP000182077">
    <property type="component" value="Unassembled WGS sequence"/>
</dbReference>
<evidence type="ECO:0000256" key="23">
    <source>
        <dbReference type="PIRSR" id="PIRSR039102-1"/>
    </source>
</evidence>
<dbReference type="GO" id="GO:0071555">
    <property type="term" value="P:cell wall organization"/>
    <property type="evidence" value="ECO:0007669"/>
    <property type="project" value="UniProtKB-KW"/>
</dbReference>
<reference evidence="28 29" key="1">
    <citation type="submission" date="2014-12" db="EMBL/GenBank/DDBJ databases">
        <title>Draft genome sequences of 29 type strains of Enterococci.</title>
        <authorList>
            <person name="Zhong Z."/>
            <person name="Sun Z."/>
            <person name="Liu W."/>
            <person name="Zhang W."/>
            <person name="Zhang H."/>
        </authorList>
    </citation>
    <scope>NUCLEOTIDE SEQUENCE [LARGE SCALE GENOMIC DNA]</scope>
    <source>
        <strain evidence="28 29">DSM 17122</strain>
    </source>
</reference>
<keyword evidence="16 22" id="KW-0961">Cell wall biogenesis/degradation</keyword>
<comment type="similarity">
    <text evidence="5 22">Belongs to the D-alanine--D-alanine ligase family.</text>
</comment>
<evidence type="ECO:0000256" key="15">
    <source>
        <dbReference type="ARBA" id="ARBA00023211"/>
    </source>
</evidence>
<evidence type="ECO:0000256" key="24">
    <source>
        <dbReference type="PIRSR" id="PIRSR039102-2"/>
    </source>
</evidence>
<feature type="active site" evidence="23">
    <location>
        <position position="24"/>
    </location>
</feature>
<keyword evidence="7 22" id="KW-0963">Cytoplasm</keyword>
<comment type="cofactor">
    <cofactor evidence="1">
        <name>Mn(2+)</name>
        <dbReference type="ChEBI" id="CHEBI:29035"/>
    </cofactor>
</comment>
<evidence type="ECO:0000256" key="8">
    <source>
        <dbReference type="ARBA" id="ARBA00022598"/>
    </source>
</evidence>
<dbReference type="AlphaFoldDB" id="A0A1L8TNG9"/>
<feature type="binding site" evidence="24">
    <location>
        <position position="143"/>
    </location>
    <ligand>
        <name>ATP</name>
        <dbReference type="ChEBI" id="CHEBI:30616"/>
    </ligand>
</feature>
<evidence type="ECO:0000256" key="12">
    <source>
        <dbReference type="ARBA" id="ARBA00022842"/>
    </source>
</evidence>
<dbReference type="Pfam" id="PF07478">
    <property type="entry name" value="Dala_Dala_lig_C"/>
    <property type="match status" value="1"/>
</dbReference>
<evidence type="ECO:0000256" key="7">
    <source>
        <dbReference type="ARBA" id="ARBA00022490"/>
    </source>
</evidence>
<dbReference type="GO" id="GO:0046872">
    <property type="term" value="F:metal ion binding"/>
    <property type="evidence" value="ECO:0007669"/>
    <property type="project" value="UniProtKB-KW"/>
</dbReference>
<keyword evidence="13 22" id="KW-0133">Cell shape</keyword>
<proteinExistence type="inferred from homology"/>
<evidence type="ECO:0000256" key="18">
    <source>
        <dbReference type="ARBA" id="ARBA00060592"/>
    </source>
</evidence>
<comment type="catalytic activity">
    <reaction evidence="17 22">
        <text>2 D-alanine + ATP = D-alanyl-D-alanine + ADP + phosphate + H(+)</text>
        <dbReference type="Rhea" id="RHEA:11224"/>
        <dbReference type="ChEBI" id="CHEBI:15378"/>
        <dbReference type="ChEBI" id="CHEBI:30616"/>
        <dbReference type="ChEBI" id="CHEBI:43474"/>
        <dbReference type="ChEBI" id="CHEBI:57416"/>
        <dbReference type="ChEBI" id="CHEBI:57822"/>
        <dbReference type="ChEBI" id="CHEBI:456216"/>
        <dbReference type="EC" id="6.3.2.4"/>
    </reaction>
</comment>
<dbReference type="SUPFAM" id="SSF52440">
    <property type="entry name" value="PreATP-grasp domain"/>
    <property type="match status" value="1"/>
</dbReference>
<dbReference type="InterPro" id="IPR011127">
    <property type="entry name" value="Dala_Dala_lig_N"/>
</dbReference>
<evidence type="ECO:0000256" key="14">
    <source>
        <dbReference type="ARBA" id="ARBA00022984"/>
    </source>
</evidence>
<dbReference type="InterPro" id="IPR000291">
    <property type="entry name" value="D-Ala_lig_Van_CS"/>
</dbReference>
<evidence type="ECO:0000256" key="11">
    <source>
        <dbReference type="ARBA" id="ARBA00022840"/>
    </source>
</evidence>
<dbReference type="NCBIfam" id="NF002526">
    <property type="entry name" value="PRK01966.1-2"/>
    <property type="match status" value="1"/>
</dbReference>
<dbReference type="PROSITE" id="PS50975">
    <property type="entry name" value="ATP_GRASP"/>
    <property type="match status" value="1"/>
</dbReference>
<dbReference type="InterPro" id="IPR011761">
    <property type="entry name" value="ATP-grasp"/>
</dbReference>
<dbReference type="GO" id="GO:0005524">
    <property type="term" value="F:ATP binding"/>
    <property type="evidence" value="ECO:0007669"/>
    <property type="project" value="UniProtKB-UniRule"/>
</dbReference>
<feature type="active site" evidence="23">
    <location>
        <position position="196"/>
    </location>
</feature>
<dbReference type="EMBL" id="JXKQ01000005">
    <property type="protein sequence ID" value="OJG45682.1"/>
    <property type="molecule type" value="Genomic_DNA"/>
</dbReference>
<feature type="domain" description="ATP-grasp" evidence="27">
    <location>
        <begin position="147"/>
        <end position="352"/>
    </location>
</feature>
<evidence type="ECO:0000313" key="28">
    <source>
        <dbReference type="EMBL" id="OJG45682.1"/>
    </source>
</evidence>
<evidence type="ECO:0000256" key="3">
    <source>
        <dbReference type="ARBA" id="ARBA00004496"/>
    </source>
</evidence>
<dbReference type="InterPro" id="IPR016185">
    <property type="entry name" value="PreATP-grasp_dom_sf"/>
</dbReference>
<dbReference type="STRING" id="249189.RV04_GL001971"/>
<evidence type="ECO:0000256" key="26">
    <source>
        <dbReference type="PROSITE-ProRule" id="PRU00409"/>
    </source>
</evidence>